<accession>L8H8U6</accession>
<dbReference type="SUPFAM" id="SSF52540">
    <property type="entry name" value="P-loop containing nucleoside triphosphate hydrolases"/>
    <property type="match status" value="1"/>
</dbReference>
<dbReference type="RefSeq" id="XP_004346525.1">
    <property type="nucleotide sequence ID" value="XM_004346475.1"/>
</dbReference>
<dbReference type="STRING" id="1257118.L8H8U6"/>
<evidence type="ECO:0000313" key="7">
    <source>
        <dbReference type="EMBL" id="ELR21580.1"/>
    </source>
</evidence>
<dbReference type="InterPro" id="IPR027417">
    <property type="entry name" value="P-loop_NTPase"/>
</dbReference>
<dbReference type="GO" id="GO:0006270">
    <property type="term" value="P:DNA replication initiation"/>
    <property type="evidence" value="ECO:0007669"/>
    <property type="project" value="TreeGrafter"/>
</dbReference>
<dbReference type="PANTHER" id="PTHR12705:SF0">
    <property type="entry name" value="ORIGIN RECOGNITION COMPLEX SUBUNIT 5"/>
    <property type="match status" value="1"/>
</dbReference>
<evidence type="ECO:0000256" key="2">
    <source>
        <dbReference type="ARBA" id="ARBA00022741"/>
    </source>
</evidence>
<dbReference type="VEuPathDB" id="AmoebaDB:ACA1_227810"/>
<comment type="similarity">
    <text evidence="1">Belongs to the ORC5 family.</text>
</comment>
<evidence type="ECO:0000256" key="3">
    <source>
        <dbReference type="ARBA" id="ARBA00022840"/>
    </source>
</evidence>
<dbReference type="GO" id="GO:0005664">
    <property type="term" value="C:nuclear origin of replication recognition complex"/>
    <property type="evidence" value="ECO:0007669"/>
    <property type="project" value="TreeGrafter"/>
</dbReference>
<feature type="domain" description="Orc1-like AAA ATPase" evidence="5">
    <location>
        <begin position="30"/>
        <end position="167"/>
    </location>
</feature>
<dbReference type="GeneID" id="14922483"/>
<dbReference type="PANTHER" id="PTHR12705">
    <property type="entry name" value="ORIGIN RECOGNITION COMPLEX SUBUNIT 5"/>
    <property type="match status" value="1"/>
</dbReference>
<protein>
    <submittedName>
        <fullName evidence="7">Origin recognition complex subunit 5 family protein</fullName>
    </submittedName>
</protein>
<evidence type="ECO:0000256" key="4">
    <source>
        <dbReference type="SAM" id="Phobius"/>
    </source>
</evidence>
<proteinExistence type="inferred from homology"/>
<dbReference type="Pfam" id="PF14630">
    <property type="entry name" value="ORC5_C"/>
    <property type="match status" value="1"/>
</dbReference>
<evidence type="ECO:0000259" key="5">
    <source>
        <dbReference type="Pfam" id="PF13191"/>
    </source>
</evidence>
<sequence length="468" mass="51787">MEPRNVEGGKDPQDAYDDLVNVVEQKLTRTFVGRDQQIRTLIRLLGQREDRVGSLMVYGPPASGKTAVVRAVACGLRLPHALVDCSAQHVAHSLLFEDILARLQPHVPALSISCASPAKFVSALRVVCAGRAETTYIILDKAERLRETSGALLQLLLRLDEVTGCNIGVILISSIVWDKFLTKNGLREPIPILFPRYSRSELIAICSRDCPEDNRDLFEGIVMVVIDYVAKACTDLTEVRRIVLHFLNKFNDPLLTAGLGTENGRVLQKLKPHLGQVWQKLFAGLPTEDEDERLDFELAGYAKYLVLAGYLASYNDPRFDVDHFSAKTVGQAKKGGGRTFAQLKEDPNLRLLGPRDFSLDRLLAIFSAIADRVGDVDTGNHNIYHQVSTLVSLGFFIRVSTEENLDTMRLKCNMSHEFINNLAANLSFDLSNGLVPASASFSAMVFCCITIMLIACVPVCTRVSTPRQ</sequence>
<name>L8H8U6_ACACF</name>
<dbReference type="KEGG" id="acan:ACA1_227810"/>
<keyword evidence="3" id="KW-0067">ATP-binding</keyword>
<reference evidence="7 8" key="1">
    <citation type="journal article" date="2013" name="Genome Biol.">
        <title>Genome of Acanthamoeba castellanii highlights extensive lateral gene transfer and early evolution of tyrosine kinase signaling.</title>
        <authorList>
            <person name="Clarke M."/>
            <person name="Lohan A.J."/>
            <person name="Liu B."/>
            <person name="Lagkouvardos I."/>
            <person name="Roy S."/>
            <person name="Zafar N."/>
            <person name="Bertelli C."/>
            <person name="Schilde C."/>
            <person name="Kianianmomeni A."/>
            <person name="Burglin T.R."/>
            <person name="Frech C."/>
            <person name="Turcotte B."/>
            <person name="Kopec K.O."/>
            <person name="Synnott J.M."/>
            <person name="Choo C."/>
            <person name="Paponov I."/>
            <person name="Finkler A."/>
            <person name="Soon Heng Tan C."/>
            <person name="Hutchins A.P."/>
            <person name="Weinmeier T."/>
            <person name="Rattei T."/>
            <person name="Chu J.S."/>
            <person name="Gimenez G."/>
            <person name="Irimia M."/>
            <person name="Rigden D.J."/>
            <person name="Fitzpatrick D.A."/>
            <person name="Lorenzo-Morales J."/>
            <person name="Bateman A."/>
            <person name="Chiu C.H."/>
            <person name="Tang P."/>
            <person name="Hegemann P."/>
            <person name="Fromm H."/>
            <person name="Raoult D."/>
            <person name="Greub G."/>
            <person name="Miranda-Saavedra D."/>
            <person name="Chen N."/>
            <person name="Nash P."/>
            <person name="Ginger M.L."/>
            <person name="Horn M."/>
            <person name="Schaap P."/>
            <person name="Caler L."/>
            <person name="Loftus B."/>
        </authorList>
    </citation>
    <scope>NUCLEOTIDE SEQUENCE [LARGE SCALE GENOMIC DNA]</scope>
    <source>
        <strain evidence="7 8">Neff</strain>
    </source>
</reference>
<evidence type="ECO:0000313" key="8">
    <source>
        <dbReference type="Proteomes" id="UP000011083"/>
    </source>
</evidence>
<dbReference type="Gene3D" id="3.40.50.300">
    <property type="entry name" value="P-loop containing nucleotide triphosphate hydrolases"/>
    <property type="match status" value="1"/>
</dbReference>
<gene>
    <name evidence="7" type="ORF">ACA1_227810</name>
</gene>
<dbReference type="InterPro" id="IPR020796">
    <property type="entry name" value="ORC5"/>
</dbReference>
<dbReference type="InterPro" id="IPR047088">
    <property type="entry name" value="ORC5_C"/>
</dbReference>
<keyword evidence="2" id="KW-0547">Nucleotide-binding</keyword>
<dbReference type="Pfam" id="PF13191">
    <property type="entry name" value="AAA_16"/>
    <property type="match status" value="1"/>
</dbReference>
<dbReference type="OMA" id="QLRRWHG"/>
<organism evidence="7 8">
    <name type="scientific">Acanthamoeba castellanii (strain ATCC 30010 / Neff)</name>
    <dbReference type="NCBI Taxonomy" id="1257118"/>
    <lineage>
        <taxon>Eukaryota</taxon>
        <taxon>Amoebozoa</taxon>
        <taxon>Discosea</taxon>
        <taxon>Longamoebia</taxon>
        <taxon>Centramoebida</taxon>
        <taxon>Acanthamoebidae</taxon>
        <taxon>Acanthamoeba</taxon>
    </lineage>
</organism>
<dbReference type="InterPro" id="IPR041664">
    <property type="entry name" value="AAA_16"/>
</dbReference>
<dbReference type="OrthoDB" id="365981at2759"/>
<dbReference type="Proteomes" id="UP000011083">
    <property type="component" value="Unassembled WGS sequence"/>
</dbReference>
<evidence type="ECO:0000259" key="6">
    <source>
        <dbReference type="Pfam" id="PF14630"/>
    </source>
</evidence>
<keyword evidence="4" id="KW-0812">Transmembrane</keyword>
<dbReference type="EMBL" id="KB007901">
    <property type="protein sequence ID" value="ELR21580.1"/>
    <property type="molecule type" value="Genomic_DNA"/>
</dbReference>
<dbReference type="AlphaFoldDB" id="L8H8U6"/>
<keyword evidence="4" id="KW-0472">Membrane</keyword>
<keyword evidence="8" id="KW-1185">Reference proteome</keyword>
<feature type="transmembrane region" description="Helical" evidence="4">
    <location>
        <begin position="441"/>
        <end position="460"/>
    </location>
</feature>
<evidence type="ECO:0000256" key="1">
    <source>
        <dbReference type="ARBA" id="ARBA00006269"/>
    </source>
</evidence>
<dbReference type="GO" id="GO:0003688">
    <property type="term" value="F:DNA replication origin binding"/>
    <property type="evidence" value="ECO:0007669"/>
    <property type="project" value="TreeGrafter"/>
</dbReference>
<feature type="domain" description="Origin recognition complex subunit 5 C-terminal" evidence="6">
    <location>
        <begin position="299"/>
        <end position="432"/>
    </location>
</feature>
<keyword evidence="4" id="KW-1133">Transmembrane helix</keyword>